<evidence type="ECO:0000256" key="5">
    <source>
        <dbReference type="ARBA" id="ARBA00023136"/>
    </source>
</evidence>
<feature type="domain" description="DUF2179" evidence="7">
    <location>
        <begin position="125"/>
        <end position="176"/>
    </location>
</feature>
<protein>
    <submittedName>
        <fullName evidence="9">DUF2179 domain-containing protein</fullName>
    </submittedName>
</protein>
<dbReference type="InterPro" id="IPR044035">
    <property type="entry name" value="DUF5698"/>
</dbReference>
<feature type="transmembrane region" description="Helical" evidence="6">
    <location>
        <begin position="75"/>
        <end position="92"/>
    </location>
</feature>
<dbReference type="InterPro" id="IPR022930">
    <property type="entry name" value="UPF0316"/>
</dbReference>
<keyword evidence="2" id="KW-1003">Cell membrane</keyword>
<evidence type="ECO:0000256" key="1">
    <source>
        <dbReference type="ARBA" id="ARBA00004651"/>
    </source>
</evidence>
<gene>
    <name evidence="9" type="ORF">HF295_03270</name>
</gene>
<dbReference type="Gene3D" id="3.30.70.120">
    <property type="match status" value="1"/>
</dbReference>
<reference evidence="9 10" key="1">
    <citation type="submission" date="2020-04" db="EMBL/GenBank/DDBJ databases">
        <authorList>
            <person name="Zheng R.K."/>
            <person name="Sun C.M."/>
        </authorList>
    </citation>
    <scope>NUCLEOTIDE SEQUENCE [LARGE SCALE GENOMIC DNA]</scope>
    <source>
        <strain evidence="10">zrk29</strain>
    </source>
</reference>
<dbReference type="KEGG" id="tbk:HF295_03270"/>
<evidence type="ECO:0000256" key="3">
    <source>
        <dbReference type="ARBA" id="ARBA00022692"/>
    </source>
</evidence>
<evidence type="ECO:0000313" key="9">
    <source>
        <dbReference type="EMBL" id="QLY39929.1"/>
    </source>
</evidence>
<evidence type="ECO:0000256" key="2">
    <source>
        <dbReference type="ARBA" id="ARBA00022475"/>
    </source>
</evidence>
<dbReference type="EMBL" id="CP051151">
    <property type="protein sequence ID" value="QLY39929.1"/>
    <property type="molecule type" value="Genomic_DNA"/>
</dbReference>
<dbReference type="RefSeq" id="WP_312032421.1">
    <property type="nucleotide sequence ID" value="NZ_CP051151.1"/>
</dbReference>
<dbReference type="InterPro" id="IPR019264">
    <property type="entry name" value="DUF2179"/>
</dbReference>
<organism evidence="9 10">
    <name type="scientific">Hujiaoplasma nucleasis</name>
    <dbReference type="NCBI Taxonomy" id="2725268"/>
    <lineage>
        <taxon>Bacteria</taxon>
        <taxon>Bacillati</taxon>
        <taxon>Mycoplasmatota</taxon>
        <taxon>Mollicutes</taxon>
        <taxon>Candidatus Izemoplasmatales</taxon>
        <taxon>Hujiaoplasmataceae</taxon>
        <taxon>Hujiaoplasma</taxon>
    </lineage>
</organism>
<keyword evidence="5 6" id="KW-0472">Membrane</keyword>
<proteinExistence type="predicted"/>
<evidence type="ECO:0000256" key="4">
    <source>
        <dbReference type="ARBA" id="ARBA00022989"/>
    </source>
</evidence>
<evidence type="ECO:0000259" key="8">
    <source>
        <dbReference type="Pfam" id="PF18955"/>
    </source>
</evidence>
<name>A0A7L6N5T1_9MOLU</name>
<evidence type="ECO:0000256" key="6">
    <source>
        <dbReference type="SAM" id="Phobius"/>
    </source>
</evidence>
<dbReference type="InterPro" id="IPR015867">
    <property type="entry name" value="N-reg_PII/ATP_PRibTrfase_C"/>
</dbReference>
<keyword evidence="3 6" id="KW-0812">Transmembrane</keyword>
<evidence type="ECO:0000259" key="7">
    <source>
        <dbReference type="Pfam" id="PF10035"/>
    </source>
</evidence>
<dbReference type="CDD" id="cd16381">
    <property type="entry name" value="YitT_C_like_1"/>
    <property type="match status" value="1"/>
</dbReference>
<evidence type="ECO:0000313" key="10">
    <source>
        <dbReference type="Proteomes" id="UP000512167"/>
    </source>
</evidence>
<feature type="transmembrane region" description="Helical" evidence="6">
    <location>
        <begin position="48"/>
        <end position="69"/>
    </location>
</feature>
<sequence length="187" mass="20686">MWDTIWEFLSSVPLWEVLLILGAKIVEVSISTLRIIFIGKGLRKPGTILALIEILLWVFIASSVINGITEAPLKGIYYGIGFAVGVYLGSIIEDKIGVGKILIQAIIMKEEAKNVTNALRDAGYAVTSINAYGKYKEREVLMIFANRKNKLNIVKLINETDDDALVVSNDVSMVSGGFVSPWRRLIK</sequence>
<dbReference type="Pfam" id="PF18955">
    <property type="entry name" value="DUF5698"/>
    <property type="match status" value="1"/>
</dbReference>
<feature type="transmembrane region" description="Helical" evidence="6">
    <location>
        <begin position="12"/>
        <end position="36"/>
    </location>
</feature>
<accession>A0A7L6N5T1</accession>
<dbReference type="PANTHER" id="PTHR40060">
    <property type="entry name" value="UPF0316 PROTEIN YEBE"/>
    <property type="match status" value="1"/>
</dbReference>
<keyword evidence="10" id="KW-1185">Reference proteome</keyword>
<feature type="domain" description="DUF5698" evidence="8">
    <location>
        <begin position="32"/>
        <end position="89"/>
    </location>
</feature>
<keyword evidence="4 6" id="KW-1133">Transmembrane helix</keyword>
<dbReference type="Proteomes" id="UP000512167">
    <property type="component" value="Chromosome"/>
</dbReference>
<comment type="subcellular location">
    <subcellularLocation>
        <location evidence="1">Cell membrane</location>
        <topology evidence="1">Multi-pass membrane protein</topology>
    </subcellularLocation>
</comment>
<dbReference type="GO" id="GO:0005886">
    <property type="term" value="C:plasma membrane"/>
    <property type="evidence" value="ECO:0007669"/>
    <property type="project" value="UniProtKB-SubCell"/>
</dbReference>
<dbReference type="AlphaFoldDB" id="A0A7L6N5T1"/>
<dbReference type="Pfam" id="PF10035">
    <property type="entry name" value="DUF2179"/>
    <property type="match status" value="1"/>
</dbReference>
<dbReference type="PANTHER" id="PTHR40060:SF1">
    <property type="entry name" value="UPF0316 PROTEIN YEBE"/>
    <property type="match status" value="1"/>
</dbReference>